<keyword evidence="4 7" id="KW-0472">Membrane</keyword>
<keyword evidence="5" id="KW-0539">Nucleus</keyword>
<evidence type="ECO:0000256" key="7">
    <source>
        <dbReference type="SAM" id="Phobius"/>
    </source>
</evidence>
<keyword evidence="3 7" id="KW-1133">Transmembrane helix</keyword>
<gene>
    <name evidence="9" type="primary">LOC106471566</name>
</gene>
<comment type="similarity">
    <text evidence="1">Belongs to the TMEM53 family.</text>
</comment>
<protein>
    <submittedName>
        <fullName evidence="9">Transmembrane protein 53-like</fullName>
    </submittedName>
</protein>
<evidence type="ECO:0000256" key="2">
    <source>
        <dbReference type="ARBA" id="ARBA00022692"/>
    </source>
</evidence>
<evidence type="ECO:0000256" key="5">
    <source>
        <dbReference type="ARBA" id="ARBA00023242"/>
    </source>
</evidence>
<accession>A0ABM1BS63</accession>
<organism evidence="8 9">
    <name type="scientific">Limulus polyphemus</name>
    <name type="common">Atlantic horseshoe crab</name>
    <dbReference type="NCBI Taxonomy" id="6850"/>
    <lineage>
        <taxon>Eukaryota</taxon>
        <taxon>Metazoa</taxon>
        <taxon>Ecdysozoa</taxon>
        <taxon>Arthropoda</taxon>
        <taxon>Chelicerata</taxon>
        <taxon>Merostomata</taxon>
        <taxon>Xiphosura</taxon>
        <taxon>Limulidae</taxon>
        <taxon>Limulus</taxon>
    </lineage>
</organism>
<keyword evidence="2 7" id="KW-0812">Transmembrane</keyword>
<evidence type="ECO:0000256" key="4">
    <source>
        <dbReference type="ARBA" id="ARBA00023136"/>
    </source>
</evidence>
<dbReference type="GeneID" id="106471566"/>
<proteinExistence type="inferred from homology"/>
<dbReference type="Proteomes" id="UP000694941">
    <property type="component" value="Unplaced"/>
</dbReference>
<dbReference type="Gene3D" id="3.40.50.1820">
    <property type="entry name" value="alpha/beta hydrolase"/>
    <property type="match status" value="1"/>
</dbReference>
<dbReference type="InterPro" id="IPR008547">
    <property type="entry name" value="DUF829_TMEM53"/>
</dbReference>
<evidence type="ECO:0000256" key="6">
    <source>
        <dbReference type="ARBA" id="ARBA00034303"/>
    </source>
</evidence>
<dbReference type="PANTHER" id="PTHR12265:SF30">
    <property type="entry name" value="TRANSMEMBRANE PROTEIN 53"/>
    <property type="match status" value="1"/>
</dbReference>
<keyword evidence="8" id="KW-1185">Reference proteome</keyword>
<dbReference type="SUPFAM" id="SSF53474">
    <property type="entry name" value="alpha/beta-Hydrolases"/>
    <property type="match status" value="1"/>
</dbReference>
<feature type="transmembrane region" description="Helical" evidence="7">
    <location>
        <begin position="160"/>
        <end position="184"/>
    </location>
</feature>
<dbReference type="Pfam" id="PF05705">
    <property type="entry name" value="DUF829"/>
    <property type="match status" value="1"/>
</dbReference>
<evidence type="ECO:0000256" key="1">
    <source>
        <dbReference type="ARBA" id="ARBA00007387"/>
    </source>
</evidence>
<name>A0ABM1BS63_LIMPO</name>
<dbReference type="RefSeq" id="XP_013787624.1">
    <property type="nucleotide sequence ID" value="XM_013932170.2"/>
</dbReference>
<dbReference type="PANTHER" id="PTHR12265">
    <property type="entry name" value="TRANSMEMBRANE PROTEIN 53"/>
    <property type="match status" value="1"/>
</dbReference>
<sequence length="291" mass="33908">MDAYDFEFLVSFPSSVPSSNTLICKLNEKEPVVILFGWLGCADRYLTKYGNLYEKYGCITVRYTPPVQCVLNMSAQKLLYQHALKLIAFLEDIGLEKHPVFFHVFSNTGTMMYGIISDLLKKRKTVSFQVQGCIYDSAPAKLSFFGIAKSIISVTPGNIFYKYFISFFSTLFMYMYSCALSVWLGQKILDKQPYHYNRVWDNLIDEPGKHPQLFLFSKADDLCPYKTIEDFIQWRKKHGVDVTSVLWEDSKHVRHLEEHEEDYTSHIVNFLEHCLSHQREMCIEKKADEDD</sequence>
<evidence type="ECO:0000256" key="3">
    <source>
        <dbReference type="ARBA" id="ARBA00022989"/>
    </source>
</evidence>
<dbReference type="InterPro" id="IPR029058">
    <property type="entry name" value="AB_hydrolase_fold"/>
</dbReference>
<evidence type="ECO:0000313" key="8">
    <source>
        <dbReference type="Proteomes" id="UP000694941"/>
    </source>
</evidence>
<evidence type="ECO:0000313" key="9">
    <source>
        <dbReference type="RefSeq" id="XP_013787624.1"/>
    </source>
</evidence>
<reference evidence="9" key="1">
    <citation type="submission" date="2025-08" db="UniProtKB">
        <authorList>
            <consortium name="RefSeq"/>
        </authorList>
    </citation>
    <scope>IDENTIFICATION</scope>
    <source>
        <tissue evidence="9">Muscle</tissue>
    </source>
</reference>
<comment type="subcellular location">
    <subcellularLocation>
        <location evidence="6">Nucleus outer membrane</location>
        <topology evidence="6">Single-pass membrane protein</topology>
    </subcellularLocation>
</comment>